<dbReference type="InterPro" id="IPR050109">
    <property type="entry name" value="HTH-type_TetR-like_transc_reg"/>
</dbReference>
<dbReference type="GO" id="GO:0000976">
    <property type="term" value="F:transcription cis-regulatory region binding"/>
    <property type="evidence" value="ECO:0007669"/>
    <property type="project" value="TreeGrafter"/>
</dbReference>
<evidence type="ECO:0000259" key="5">
    <source>
        <dbReference type="PROSITE" id="PS50977"/>
    </source>
</evidence>
<dbReference type="AlphaFoldDB" id="A0A4R4ZSZ7"/>
<evidence type="ECO:0000313" key="7">
    <source>
        <dbReference type="Proteomes" id="UP000295124"/>
    </source>
</evidence>
<gene>
    <name evidence="6" type="ORF">E1263_04855</name>
</gene>
<keyword evidence="7" id="KW-1185">Reference proteome</keyword>
<dbReference type="SUPFAM" id="SSF48498">
    <property type="entry name" value="Tetracyclin repressor-like, C-terminal domain"/>
    <property type="match status" value="1"/>
</dbReference>
<dbReference type="PANTHER" id="PTHR30055:SF234">
    <property type="entry name" value="HTH-TYPE TRANSCRIPTIONAL REGULATOR BETI"/>
    <property type="match status" value="1"/>
</dbReference>
<evidence type="ECO:0000256" key="3">
    <source>
        <dbReference type="ARBA" id="ARBA00023163"/>
    </source>
</evidence>
<dbReference type="GO" id="GO:0003700">
    <property type="term" value="F:DNA-binding transcription factor activity"/>
    <property type="evidence" value="ECO:0007669"/>
    <property type="project" value="TreeGrafter"/>
</dbReference>
<accession>A0A4R4ZSZ7</accession>
<dbReference type="InterPro" id="IPR009057">
    <property type="entry name" value="Homeodomain-like_sf"/>
</dbReference>
<evidence type="ECO:0000256" key="4">
    <source>
        <dbReference type="PROSITE-ProRule" id="PRU00335"/>
    </source>
</evidence>
<dbReference type="SUPFAM" id="SSF46689">
    <property type="entry name" value="Homeodomain-like"/>
    <property type="match status" value="1"/>
</dbReference>
<feature type="DNA-binding region" description="H-T-H motif" evidence="4">
    <location>
        <begin position="95"/>
        <end position="114"/>
    </location>
</feature>
<dbReference type="PANTHER" id="PTHR30055">
    <property type="entry name" value="HTH-TYPE TRANSCRIPTIONAL REGULATOR RUTR"/>
    <property type="match status" value="1"/>
</dbReference>
<sequence length="247" mass="26080">MSKLGAPTCHGHVAETQLHVWSAQRLPRRPQARRGLTSCLVNGHSVHQVVGGLKKVEGSMAGTKRGLLPAGRERRDAVVRAAFAGIVEHGIGGLRLRAVAATAGIDHTTIHHYFPGKQDLVTAVTDYATSQLRATPPEGDPTDRLRAHLQVLAARIEADPDLFVVLRELDLRAMRDPAVAEIVAAREQGWRDALVDLVEAAEVAAGTPAAVTADLIIGTVKGASLNPATAGPVLRSLAELLTGQAES</sequence>
<evidence type="ECO:0000256" key="2">
    <source>
        <dbReference type="ARBA" id="ARBA00023125"/>
    </source>
</evidence>
<dbReference type="InterPro" id="IPR001647">
    <property type="entry name" value="HTH_TetR"/>
</dbReference>
<keyword evidence="2 4" id="KW-0238">DNA-binding</keyword>
<keyword evidence="3" id="KW-0804">Transcription</keyword>
<dbReference type="Gene3D" id="1.10.357.10">
    <property type="entry name" value="Tetracycline Repressor, domain 2"/>
    <property type="match status" value="1"/>
</dbReference>
<dbReference type="Proteomes" id="UP000295124">
    <property type="component" value="Unassembled WGS sequence"/>
</dbReference>
<dbReference type="InterPro" id="IPR036271">
    <property type="entry name" value="Tet_transcr_reg_TetR-rel_C_sf"/>
</dbReference>
<organism evidence="6 7">
    <name type="scientific">Kribbella antibiotica</name>
    <dbReference type="NCBI Taxonomy" id="190195"/>
    <lineage>
        <taxon>Bacteria</taxon>
        <taxon>Bacillati</taxon>
        <taxon>Actinomycetota</taxon>
        <taxon>Actinomycetes</taxon>
        <taxon>Propionibacteriales</taxon>
        <taxon>Kribbellaceae</taxon>
        <taxon>Kribbella</taxon>
    </lineage>
</organism>
<protein>
    <submittedName>
        <fullName evidence="6">TetR/AcrR family transcriptional regulator</fullName>
    </submittedName>
</protein>
<keyword evidence="1" id="KW-0805">Transcription regulation</keyword>
<feature type="domain" description="HTH tetR-type" evidence="5">
    <location>
        <begin position="72"/>
        <end position="132"/>
    </location>
</feature>
<dbReference type="EMBL" id="SMKX01000008">
    <property type="protein sequence ID" value="TDD62208.1"/>
    <property type="molecule type" value="Genomic_DNA"/>
</dbReference>
<comment type="caution">
    <text evidence="6">The sequence shown here is derived from an EMBL/GenBank/DDBJ whole genome shotgun (WGS) entry which is preliminary data.</text>
</comment>
<proteinExistence type="predicted"/>
<reference evidence="6 7" key="1">
    <citation type="submission" date="2019-03" db="EMBL/GenBank/DDBJ databases">
        <title>Draft genome sequences of novel Actinobacteria.</title>
        <authorList>
            <person name="Sahin N."/>
            <person name="Ay H."/>
            <person name="Saygin H."/>
        </authorList>
    </citation>
    <scope>NUCLEOTIDE SEQUENCE [LARGE SCALE GENOMIC DNA]</scope>
    <source>
        <strain evidence="6 7">JCM 13523</strain>
    </source>
</reference>
<evidence type="ECO:0000313" key="6">
    <source>
        <dbReference type="EMBL" id="TDD62208.1"/>
    </source>
</evidence>
<dbReference type="Pfam" id="PF00440">
    <property type="entry name" value="TetR_N"/>
    <property type="match status" value="1"/>
</dbReference>
<name>A0A4R4ZSZ7_9ACTN</name>
<evidence type="ECO:0000256" key="1">
    <source>
        <dbReference type="ARBA" id="ARBA00023015"/>
    </source>
</evidence>
<dbReference type="PROSITE" id="PS50977">
    <property type="entry name" value="HTH_TETR_2"/>
    <property type="match status" value="1"/>
</dbReference>
<dbReference type="OrthoDB" id="9816296at2"/>